<evidence type="ECO:0000313" key="1">
    <source>
        <dbReference type="EMBL" id="CAF1039627.1"/>
    </source>
</evidence>
<name>A0A814JMU3_9BILA</name>
<accession>A0A814JMU3</accession>
<comment type="caution">
    <text evidence="1">The sequence shown here is derived from an EMBL/GenBank/DDBJ whole genome shotgun (WGS) entry which is preliminary data.</text>
</comment>
<proteinExistence type="predicted"/>
<sequence length="356" mass="42084">MANIKDLNLNIHQAFDTLLTLLANQQLDTTKIENQFAQIFEKITDLEDISYSHYVNHRFRYHKIHLAYFQKIKDNKKEIKEEESSIQTDHISNQEMNYDSEESWKSIQDRITSLTHLQDTNEIPNILKDIHNLLIPIFQHPITTINEYIILQNNSNEILSLFETLKMTELDEIPSDENNDQNSNYIDLLNDLIDFVFKDLENRQIYFVEVLLSDLPYLNKVLFDDIPQTEQSITRCYREWARIFNSDKHGGNPKFDELMKHINYIRDCYLSKIYSLCTKSDIIKNELDQGHKHAKLSMDFKKRFNDGGDKELNVEQLEKLVSFEALRAFEHYRAALKSLGKMNQNEADIIQRARNS</sequence>
<evidence type="ECO:0000313" key="2">
    <source>
        <dbReference type="Proteomes" id="UP000663882"/>
    </source>
</evidence>
<reference evidence="1" key="1">
    <citation type="submission" date="2021-02" db="EMBL/GenBank/DDBJ databases">
        <authorList>
            <person name="Nowell W R."/>
        </authorList>
    </citation>
    <scope>NUCLEOTIDE SEQUENCE</scope>
</reference>
<protein>
    <submittedName>
        <fullName evidence="1">Uncharacterized protein</fullName>
    </submittedName>
</protein>
<dbReference type="AlphaFoldDB" id="A0A814JMU3"/>
<dbReference type="OrthoDB" id="9998572at2759"/>
<organism evidence="1 2">
    <name type="scientific">Rotaria sordida</name>
    <dbReference type="NCBI Taxonomy" id="392033"/>
    <lineage>
        <taxon>Eukaryota</taxon>
        <taxon>Metazoa</taxon>
        <taxon>Spiralia</taxon>
        <taxon>Gnathifera</taxon>
        <taxon>Rotifera</taxon>
        <taxon>Eurotatoria</taxon>
        <taxon>Bdelloidea</taxon>
        <taxon>Philodinida</taxon>
        <taxon>Philodinidae</taxon>
        <taxon>Rotaria</taxon>
    </lineage>
</organism>
<dbReference type="Proteomes" id="UP000663882">
    <property type="component" value="Unassembled WGS sequence"/>
</dbReference>
<gene>
    <name evidence="1" type="ORF">RFH988_LOCUS16149</name>
</gene>
<dbReference type="EMBL" id="CAJNOO010000813">
    <property type="protein sequence ID" value="CAF1039627.1"/>
    <property type="molecule type" value="Genomic_DNA"/>
</dbReference>